<dbReference type="AlphaFoldDB" id="A0A549SH88"/>
<evidence type="ECO:0000256" key="2">
    <source>
        <dbReference type="SAM" id="Phobius"/>
    </source>
</evidence>
<evidence type="ECO:0000313" key="4">
    <source>
        <dbReference type="Proteomes" id="UP000316781"/>
    </source>
</evidence>
<evidence type="ECO:0000313" key="3">
    <source>
        <dbReference type="EMBL" id="TRL28984.1"/>
    </source>
</evidence>
<sequence>MNKESSASRLHPNASRVSSSLVGFLADALSIAIGAGALGGAVAGIVVLLLDGPSAIRGRTLDAPFIHPASRVSDDLARLFDRSARERSEASESQVADMNLSQHERMSPRSTFLRDE</sequence>
<evidence type="ECO:0000256" key="1">
    <source>
        <dbReference type="SAM" id="MobiDB-lite"/>
    </source>
</evidence>
<feature type="region of interest" description="Disordered" evidence="1">
    <location>
        <begin position="85"/>
        <end position="116"/>
    </location>
</feature>
<keyword evidence="2" id="KW-0472">Membrane</keyword>
<gene>
    <name evidence="3" type="ORF">FM996_18090</name>
</gene>
<keyword evidence="2" id="KW-0812">Transmembrane</keyword>
<dbReference type="EMBL" id="VJMF01000078">
    <property type="protein sequence ID" value="TRL28984.1"/>
    <property type="molecule type" value="Genomic_DNA"/>
</dbReference>
<dbReference type="RefSeq" id="WP_142864181.1">
    <property type="nucleotide sequence ID" value="NZ_VJMF01000078.1"/>
</dbReference>
<name>A0A549SH88_METSR</name>
<dbReference type="Proteomes" id="UP000316781">
    <property type="component" value="Unassembled WGS sequence"/>
</dbReference>
<comment type="caution">
    <text evidence="3">The sequence shown here is derived from an EMBL/GenBank/DDBJ whole genome shotgun (WGS) entry which is preliminary data.</text>
</comment>
<reference evidence="3 4" key="1">
    <citation type="submission" date="2019-07" db="EMBL/GenBank/DDBJ databases">
        <title>Ln-dependent methylotrophs.</title>
        <authorList>
            <person name="Tani A."/>
        </authorList>
    </citation>
    <scope>NUCLEOTIDE SEQUENCE [LARGE SCALE GENOMIC DNA]</scope>
    <source>
        <strain evidence="3 4">SM89A</strain>
    </source>
</reference>
<accession>A0A549SH88</accession>
<protein>
    <submittedName>
        <fullName evidence="3">Uncharacterized protein</fullName>
    </submittedName>
</protein>
<keyword evidence="2" id="KW-1133">Transmembrane helix</keyword>
<organism evidence="3 4">
    <name type="scientific">Methylosinus sporium</name>
    <dbReference type="NCBI Taxonomy" id="428"/>
    <lineage>
        <taxon>Bacteria</taxon>
        <taxon>Pseudomonadati</taxon>
        <taxon>Pseudomonadota</taxon>
        <taxon>Alphaproteobacteria</taxon>
        <taxon>Hyphomicrobiales</taxon>
        <taxon>Methylocystaceae</taxon>
        <taxon>Methylosinus</taxon>
    </lineage>
</organism>
<feature type="transmembrane region" description="Helical" evidence="2">
    <location>
        <begin position="28"/>
        <end position="50"/>
    </location>
</feature>
<proteinExistence type="predicted"/>
<feature type="compositionally biased region" description="Basic and acidic residues" evidence="1">
    <location>
        <begin position="102"/>
        <end position="116"/>
    </location>
</feature>